<sequence>MLEHGDCSDHCLGARHVDLVLTTLAGFQASGSRSSKRTAVQNVGQSTDVGMHSPRLSPQATVCSLCDLMQTREPCFHIFK</sequence>
<feature type="compositionally biased region" description="Polar residues" evidence="1">
    <location>
        <begin position="31"/>
        <end position="48"/>
    </location>
</feature>
<reference evidence="2 3" key="1">
    <citation type="submission" date="2005-09" db="EMBL/GenBank/DDBJ databases">
        <authorList>
            <person name="Mural R.J."/>
            <person name="Li P.W."/>
            <person name="Adams M.D."/>
            <person name="Amanatides P.G."/>
            <person name="Baden-Tillson H."/>
            <person name="Barnstead M."/>
            <person name="Chin S.H."/>
            <person name="Dew I."/>
            <person name="Evans C.A."/>
            <person name="Ferriera S."/>
            <person name="Flanigan M."/>
            <person name="Fosler C."/>
            <person name="Glodek A."/>
            <person name="Gu Z."/>
            <person name="Holt R.A."/>
            <person name="Jennings D."/>
            <person name="Kraft C.L."/>
            <person name="Lu F."/>
            <person name="Nguyen T."/>
            <person name="Nusskern D.R."/>
            <person name="Pfannkoch C.M."/>
            <person name="Sitter C."/>
            <person name="Sutton G.G."/>
            <person name="Venter J.C."/>
            <person name="Wang Z."/>
            <person name="Woodage T."/>
            <person name="Zheng X.H."/>
            <person name="Zhong F."/>
        </authorList>
    </citation>
    <scope>NUCLEOTIDE SEQUENCE [LARGE SCALE GENOMIC DNA]</scope>
    <source>
        <strain>BN</strain>
        <strain evidence="3">Sprague-Dawley</strain>
    </source>
</reference>
<evidence type="ECO:0000256" key="1">
    <source>
        <dbReference type="SAM" id="MobiDB-lite"/>
    </source>
</evidence>
<evidence type="ECO:0000313" key="2">
    <source>
        <dbReference type="EMBL" id="EDL90381.1"/>
    </source>
</evidence>
<gene>
    <name evidence="2" type="ORF">rCG_50155</name>
</gene>
<evidence type="ECO:0000313" key="3">
    <source>
        <dbReference type="Proteomes" id="UP000234681"/>
    </source>
</evidence>
<dbReference type="EMBL" id="CH474008">
    <property type="protein sequence ID" value="EDL90381.1"/>
    <property type="molecule type" value="Genomic_DNA"/>
</dbReference>
<dbReference type="AlphaFoldDB" id="A6JYX2"/>
<proteinExistence type="predicted"/>
<protein>
    <submittedName>
        <fullName evidence="2">RCG50155</fullName>
    </submittedName>
</protein>
<dbReference type="Proteomes" id="UP000234681">
    <property type="component" value="Chromosome 5"/>
</dbReference>
<feature type="region of interest" description="Disordered" evidence="1">
    <location>
        <begin position="31"/>
        <end position="51"/>
    </location>
</feature>
<organism evidence="2 3">
    <name type="scientific">Rattus norvegicus</name>
    <name type="common">Rat</name>
    <dbReference type="NCBI Taxonomy" id="10116"/>
    <lineage>
        <taxon>Eukaryota</taxon>
        <taxon>Metazoa</taxon>
        <taxon>Chordata</taxon>
        <taxon>Craniata</taxon>
        <taxon>Vertebrata</taxon>
        <taxon>Euteleostomi</taxon>
        <taxon>Mammalia</taxon>
        <taxon>Eutheria</taxon>
        <taxon>Euarchontoglires</taxon>
        <taxon>Glires</taxon>
        <taxon>Rodentia</taxon>
        <taxon>Myomorpha</taxon>
        <taxon>Muroidea</taxon>
        <taxon>Muridae</taxon>
        <taxon>Murinae</taxon>
        <taxon>Rattus</taxon>
    </lineage>
</organism>
<name>A6JYX2_RAT</name>
<accession>A6JYX2</accession>